<organism evidence="1">
    <name type="scientific">viral metagenome</name>
    <dbReference type="NCBI Taxonomy" id="1070528"/>
    <lineage>
        <taxon>unclassified sequences</taxon>
        <taxon>metagenomes</taxon>
        <taxon>organismal metagenomes</taxon>
    </lineage>
</organism>
<sequence length="245" mass="27141">MSETKEDTSETQSGLQWTTSIDRMLAGWCDESKAFEWMNTEAYSRYSIRATSLSITTNSIIALSGIGNLIVGSLAPGTTNPPLIFGCISIGISIINMLQDKFDWITMANNFKQASVQWSTITRKLEEQLAVPPSGRKDCGTFLKYIKQDISHVSETNYMIPKDIRELCNKKFSSIPEFDVPDICGGIEHTSIYVEDTLQTLKVPLLTDTNLVRDASIQPKPDTPPGVGVVHAPEPPVDVRRQISL</sequence>
<accession>A0A6C0CH47</accession>
<evidence type="ECO:0000313" key="1">
    <source>
        <dbReference type="EMBL" id="QHT03908.1"/>
    </source>
</evidence>
<dbReference type="EMBL" id="MN739420">
    <property type="protein sequence ID" value="QHT03908.1"/>
    <property type="molecule type" value="Genomic_DNA"/>
</dbReference>
<protein>
    <recommendedName>
        <fullName evidence="2">SMODS and SLOG-associating 2TM effector domain-containing protein</fullName>
    </recommendedName>
</protein>
<evidence type="ECO:0008006" key="2">
    <source>
        <dbReference type="Google" id="ProtNLM"/>
    </source>
</evidence>
<name>A0A6C0CH47_9ZZZZ</name>
<dbReference type="AlphaFoldDB" id="A0A6C0CH47"/>
<reference evidence="1" key="1">
    <citation type="journal article" date="2020" name="Nature">
        <title>Giant virus diversity and host interactions through global metagenomics.</title>
        <authorList>
            <person name="Schulz F."/>
            <person name="Roux S."/>
            <person name="Paez-Espino D."/>
            <person name="Jungbluth S."/>
            <person name="Walsh D.A."/>
            <person name="Denef V.J."/>
            <person name="McMahon K.D."/>
            <person name="Konstantinidis K.T."/>
            <person name="Eloe-Fadrosh E.A."/>
            <person name="Kyrpides N.C."/>
            <person name="Woyke T."/>
        </authorList>
    </citation>
    <scope>NUCLEOTIDE SEQUENCE</scope>
    <source>
        <strain evidence="1">GVMAG-M-3300021137-6</strain>
    </source>
</reference>
<proteinExistence type="predicted"/>